<dbReference type="EMBL" id="BIFS01000002">
    <property type="protein sequence ID" value="GCE23850.1"/>
    <property type="molecule type" value="Genomic_DNA"/>
</dbReference>
<keyword evidence="2" id="KW-1133">Transmembrane helix</keyword>
<dbReference type="Proteomes" id="UP000287188">
    <property type="component" value="Unassembled WGS sequence"/>
</dbReference>
<reference evidence="4" key="1">
    <citation type="submission" date="2018-12" db="EMBL/GenBank/DDBJ databases">
        <title>Tengunoibacter tsumagoiensis gen. nov., sp. nov., Dictyobacter kobayashii sp. nov., D. alpinus sp. nov., and D. joshuensis sp. nov. and description of Dictyobacteraceae fam. nov. within the order Ktedonobacterales isolated from Tengu-no-mugimeshi.</title>
        <authorList>
            <person name="Wang C.M."/>
            <person name="Zheng Y."/>
            <person name="Sakai Y."/>
            <person name="Toyoda A."/>
            <person name="Minakuchi Y."/>
            <person name="Abe K."/>
            <person name="Yokota A."/>
            <person name="Yabe S."/>
        </authorList>
    </citation>
    <scope>NUCLEOTIDE SEQUENCE [LARGE SCALE GENOMIC DNA]</scope>
    <source>
        <strain evidence="4">Uno11</strain>
    </source>
</reference>
<evidence type="ECO:0000256" key="1">
    <source>
        <dbReference type="SAM" id="MobiDB-lite"/>
    </source>
</evidence>
<feature type="transmembrane region" description="Helical" evidence="2">
    <location>
        <begin position="97"/>
        <end position="116"/>
    </location>
</feature>
<evidence type="ECO:0000313" key="3">
    <source>
        <dbReference type="EMBL" id="GCE23850.1"/>
    </source>
</evidence>
<keyword evidence="2" id="KW-0812">Transmembrane</keyword>
<evidence type="ECO:0000313" key="4">
    <source>
        <dbReference type="Proteomes" id="UP000287188"/>
    </source>
</evidence>
<feature type="region of interest" description="Disordered" evidence="1">
    <location>
        <begin position="156"/>
        <end position="178"/>
    </location>
</feature>
<accession>A0A402AXI3</accession>
<feature type="transmembrane region" description="Helical" evidence="2">
    <location>
        <begin position="26"/>
        <end position="51"/>
    </location>
</feature>
<dbReference type="Pfam" id="PF19545">
    <property type="entry name" value="DUF6069"/>
    <property type="match status" value="1"/>
</dbReference>
<comment type="caution">
    <text evidence="3">The sequence shown here is derived from an EMBL/GenBank/DDBJ whole genome shotgun (WGS) entry which is preliminary data.</text>
</comment>
<organism evidence="3 4">
    <name type="scientific">Dictyobacter kobayashii</name>
    <dbReference type="NCBI Taxonomy" id="2014872"/>
    <lineage>
        <taxon>Bacteria</taxon>
        <taxon>Bacillati</taxon>
        <taxon>Chloroflexota</taxon>
        <taxon>Ktedonobacteria</taxon>
        <taxon>Ktedonobacterales</taxon>
        <taxon>Dictyobacteraceae</taxon>
        <taxon>Dictyobacter</taxon>
    </lineage>
</organism>
<dbReference type="AlphaFoldDB" id="A0A402AXI3"/>
<proteinExistence type="predicted"/>
<keyword evidence="2" id="KW-0472">Membrane</keyword>
<keyword evidence="4" id="KW-1185">Reference proteome</keyword>
<gene>
    <name evidence="3" type="ORF">KDK_76500</name>
</gene>
<feature type="transmembrane region" description="Helical" evidence="2">
    <location>
        <begin position="122"/>
        <end position="142"/>
    </location>
</feature>
<name>A0A402AXI3_9CHLR</name>
<protein>
    <submittedName>
        <fullName evidence="3">Uncharacterized protein</fullName>
    </submittedName>
</protein>
<feature type="transmembrane region" description="Helical" evidence="2">
    <location>
        <begin position="63"/>
        <end position="85"/>
    </location>
</feature>
<dbReference type="InterPro" id="IPR045713">
    <property type="entry name" value="DUF6069"/>
</dbReference>
<sequence>MSSNPLPATTNLNIEEHIALRRVPAVGLLTLVVALISNILIGTISYALFPISGAFIPLNLIPIAFWTLVGVLGAVLVFSILVRFATHPLATFSKITLIVLLLSLIPDLVLFYMSPFPATTPLAVIALMLMHVSTATLCLGFLTSLCTEPDVKTADNETYNDSAQPTNASDIINPLEPT</sequence>
<dbReference type="RefSeq" id="WP_126557188.1">
    <property type="nucleotide sequence ID" value="NZ_BIFS01000002.1"/>
</dbReference>
<feature type="compositionally biased region" description="Polar residues" evidence="1">
    <location>
        <begin position="156"/>
        <end position="170"/>
    </location>
</feature>
<evidence type="ECO:0000256" key="2">
    <source>
        <dbReference type="SAM" id="Phobius"/>
    </source>
</evidence>